<dbReference type="PANTHER" id="PTHR42845:SF3">
    <property type="entry name" value="CYTOSOLIC NIFE-HYDROGENASE, DELTA SUBUNIT"/>
    <property type="match status" value="1"/>
</dbReference>
<comment type="caution">
    <text evidence="3">The sequence shown here is derived from an EMBL/GenBank/DDBJ whole genome shotgun (WGS) entry which is preliminary data.</text>
</comment>
<keyword evidence="3" id="KW-0830">Ubiquinone</keyword>
<accession>A0A0G0Q0G5</accession>
<sequence length="253" mass="27995">MKNKIKVAIFDLTDCEGCELQFLAFREKLLDLAKSIEITNWRLAKAKNDNGPFDVAFIEGSPLTQDDIEMIKEIRQSSGAVVALGDCASLAGIPGIVSSGEREALARKIYGKNYELAVKKVYPLSHYINIDYHIRGCPVTQKELEYVVSGLIWGKVLSPKAYPVCLECKAKENHCLLLEDKPCLGPITKGGCDALCPSVSHRCYGCFGPAKGANIESFKKHLVEVVGRDEANRQMHFFITNPSMEEENKDPSP</sequence>
<dbReference type="Pfam" id="PF01058">
    <property type="entry name" value="Oxidored_q6"/>
    <property type="match status" value="1"/>
</dbReference>
<dbReference type="GO" id="GO:0051536">
    <property type="term" value="F:iron-sulfur cluster binding"/>
    <property type="evidence" value="ECO:0007669"/>
    <property type="project" value="InterPro"/>
</dbReference>
<gene>
    <name evidence="3" type="ORF">UT18_C0003G0010</name>
</gene>
<evidence type="ECO:0000259" key="2">
    <source>
        <dbReference type="Pfam" id="PF01058"/>
    </source>
</evidence>
<dbReference type="Gene3D" id="3.40.50.700">
    <property type="entry name" value="NADH:ubiquinone oxidoreductase-like, 20kDa subunit"/>
    <property type="match status" value="1"/>
</dbReference>
<dbReference type="InterPro" id="IPR006137">
    <property type="entry name" value="NADH_UbQ_OxRdtase-like_20kDa"/>
</dbReference>
<reference evidence="3 4" key="1">
    <citation type="journal article" date="2015" name="Nature">
        <title>rRNA introns, odd ribosomes, and small enigmatic genomes across a large radiation of phyla.</title>
        <authorList>
            <person name="Brown C.T."/>
            <person name="Hug L.A."/>
            <person name="Thomas B.C."/>
            <person name="Sharon I."/>
            <person name="Castelle C.J."/>
            <person name="Singh A."/>
            <person name="Wilkins M.J."/>
            <person name="Williams K.H."/>
            <person name="Banfield J.F."/>
        </authorList>
    </citation>
    <scope>NUCLEOTIDE SEQUENCE [LARGE SCALE GENOMIC DNA]</scope>
</reference>
<dbReference type="AlphaFoldDB" id="A0A0G0Q0G5"/>
<name>A0A0G0Q0G5_UNCC2</name>
<dbReference type="EMBL" id="LBVV01000003">
    <property type="protein sequence ID" value="KKQ95151.1"/>
    <property type="molecule type" value="Genomic_DNA"/>
</dbReference>
<organism evidence="3 4">
    <name type="scientific">candidate division CPR2 bacterium GW2011_GWC2_39_10</name>
    <dbReference type="NCBI Taxonomy" id="1618345"/>
    <lineage>
        <taxon>Bacteria</taxon>
        <taxon>Bacteria division CPR2</taxon>
    </lineage>
</organism>
<dbReference type="SUPFAM" id="SSF56770">
    <property type="entry name" value="HydA/Nqo6-like"/>
    <property type="match status" value="1"/>
</dbReference>
<evidence type="ECO:0000313" key="3">
    <source>
        <dbReference type="EMBL" id="KKQ95151.1"/>
    </source>
</evidence>
<dbReference type="InterPro" id="IPR037024">
    <property type="entry name" value="NiFe_Hase_small_N_sf"/>
</dbReference>
<proteinExistence type="predicted"/>
<evidence type="ECO:0000256" key="1">
    <source>
        <dbReference type="ARBA" id="ARBA00023002"/>
    </source>
</evidence>
<dbReference type="PANTHER" id="PTHR42845">
    <property type="entry name" value="COENZYME F420-REDUCING HYDROGENASE, GAMMA SUBUNIT"/>
    <property type="match status" value="1"/>
</dbReference>
<dbReference type="InterPro" id="IPR051349">
    <property type="entry name" value="Hydrogenase_assoc-protein"/>
</dbReference>
<protein>
    <submittedName>
        <fullName evidence="3">NADH ubiquinone oxidoreductase, 20 kDa subunit</fullName>
    </submittedName>
</protein>
<dbReference type="GO" id="GO:0016491">
    <property type="term" value="F:oxidoreductase activity"/>
    <property type="evidence" value="ECO:0007669"/>
    <property type="project" value="UniProtKB-KW"/>
</dbReference>
<dbReference type="STRING" id="1618345.UT18_C0003G0010"/>
<evidence type="ECO:0000313" key="4">
    <source>
        <dbReference type="Proteomes" id="UP000034207"/>
    </source>
</evidence>
<dbReference type="Proteomes" id="UP000034207">
    <property type="component" value="Unassembled WGS sequence"/>
</dbReference>
<keyword evidence="1" id="KW-0560">Oxidoreductase</keyword>
<feature type="domain" description="NADH:ubiquinone oxidoreductase-like 20kDa subunit" evidence="2">
    <location>
        <begin position="15"/>
        <end position="148"/>
    </location>
</feature>